<dbReference type="Proteomes" id="UP001187192">
    <property type="component" value="Unassembled WGS sequence"/>
</dbReference>
<gene>
    <name evidence="2" type="ORF">TIFTF001_036041</name>
</gene>
<accession>A0AA88E3I8</accession>
<keyword evidence="3" id="KW-1185">Reference proteome</keyword>
<evidence type="ECO:0000313" key="3">
    <source>
        <dbReference type="Proteomes" id="UP001187192"/>
    </source>
</evidence>
<sequence>MRRFGSAPQHDEADQAAANEQRNDDDMLAMAVDEFIRSPDYTAVQRLILEHAGKYRPWFDGCIDAIDGTHVLCVPRRENADAWINRKGFYSQNNIGEAIAFHGFPIPPPVHNFIRMVQIGDQFLEEYVADCMPVRGNVNVNADYVFDEGEDSTGPSTRTQQHGSRTGAMNQMREMITDDMWERYQSYPWYKTT</sequence>
<organism evidence="2 3">
    <name type="scientific">Ficus carica</name>
    <name type="common">Common fig</name>
    <dbReference type="NCBI Taxonomy" id="3494"/>
    <lineage>
        <taxon>Eukaryota</taxon>
        <taxon>Viridiplantae</taxon>
        <taxon>Streptophyta</taxon>
        <taxon>Embryophyta</taxon>
        <taxon>Tracheophyta</taxon>
        <taxon>Spermatophyta</taxon>
        <taxon>Magnoliopsida</taxon>
        <taxon>eudicotyledons</taxon>
        <taxon>Gunneridae</taxon>
        <taxon>Pentapetalae</taxon>
        <taxon>rosids</taxon>
        <taxon>fabids</taxon>
        <taxon>Rosales</taxon>
        <taxon>Moraceae</taxon>
        <taxon>Ficeae</taxon>
        <taxon>Ficus</taxon>
    </lineage>
</organism>
<comment type="caution">
    <text evidence="2">The sequence shown here is derived from an EMBL/GenBank/DDBJ whole genome shotgun (WGS) entry which is preliminary data.</text>
</comment>
<proteinExistence type="predicted"/>
<evidence type="ECO:0000256" key="1">
    <source>
        <dbReference type="SAM" id="MobiDB-lite"/>
    </source>
</evidence>
<feature type="region of interest" description="Disordered" evidence="1">
    <location>
        <begin position="147"/>
        <end position="167"/>
    </location>
</feature>
<protein>
    <submittedName>
        <fullName evidence="2">Uncharacterized protein</fullName>
    </submittedName>
</protein>
<dbReference type="AlphaFoldDB" id="A0AA88E3I8"/>
<evidence type="ECO:0000313" key="2">
    <source>
        <dbReference type="EMBL" id="GMN66975.1"/>
    </source>
</evidence>
<reference evidence="2" key="1">
    <citation type="submission" date="2023-07" db="EMBL/GenBank/DDBJ databases">
        <title>draft genome sequence of fig (Ficus carica).</title>
        <authorList>
            <person name="Takahashi T."/>
            <person name="Nishimura K."/>
        </authorList>
    </citation>
    <scope>NUCLEOTIDE SEQUENCE</scope>
</reference>
<feature type="region of interest" description="Disordered" evidence="1">
    <location>
        <begin position="1"/>
        <end position="23"/>
    </location>
</feature>
<dbReference type="EMBL" id="BTGU01000388">
    <property type="protein sequence ID" value="GMN66975.1"/>
    <property type="molecule type" value="Genomic_DNA"/>
</dbReference>
<feature type="compositionally biased region" description="Polar residues" evidence="1">
    <location>
        <begin position="153"/>
        <end position="167"/>
    </location>
</feature>
<name>A0AA88E3I8_FICCA</name>